<dbReference type="AlphaFoldDB" id="A0A2T4DBX7"/>
<dbReference type="PANTHER" id="PTHR34582">
    <property type="entry name" value="UPF0702 TRANSMEMBRANE PROTEIN YCAP"/>
    <property type="match status" value="1"/>
</dbReference>
<comment type="subcellular location">
    <subcellularLocation>
        <location evidence="1">Cell membrane</location>
        <topology evidence="1">Multi-pass membrane protein</topology>
    </subcellularLocation>
</comment>
<dbReference type="InterPro" id="IPR023090">
    <property type="entry name" value="UPF0702_alpha/beta_dom_sf"/>
</dbReference>
<keyword evidence="6" id="KW-0472">Membrane</keyword>
<evidence type="ECO:0000256" key="1">
    <source>
        <dbReference type="ARBA" id="ARBA00004651"/>
    </source>
</evidence>
<keyword evidence="4" id="KW-0812">Transmembrane</keyword>
<gene>
    <name evidence="8" type="ORF">C9994_15770</name>
</gene>
<reference evidence="8 9" key="1">
    <citation type="submission" date="2018-03" db="EMBL/GenBank/DDBJ databases">
        <title>Cross-interface Injection: A General Nanoliter Liquid Handling Method Applied to Single Cells Genome Amplification Automated Nanoliter Liquid Handling Applied to Single Cell Multiple Displacement Amplification.</title>
        <authorList>
            <person name="Yun J."/>
            <person name="Xu P."/>
            <person name="Xu J."/>
            <person name="Dai X."/>
            <person name="Wang Y."/>
            <person name="Zheng X."/>
            <person name="Cao C."/>
            <person name="Yi Q."/>
            <person name="Zhu Y."/>
            <person name="Wang L."/>
            <person name="Dong Z."/>
            <person name="Huang Y."/>
            <person name="Huang L."/>
            <person name="Du W."/>
        </authorList>
    </citation>
    <scope>NUCLEOTIDE SEQUENCE [LARGE SCALE GENOMIC DNA]</scope>
    <source>
        <strain evidence="8 9">Z-D1-2</strain>
    </source>
</reference>
<evidence type="ECO:0000313" key="8">
    <source>
        <dbReference type="EMBL" id="PTB91310.1"/>
    </source>
</evidence>
<evidence type="ECO:0000313" key="9">
    <source>
        <dbReference type="Proteomes" id="UP000240608"/>
    </source>
</evidence>
<dbReference type="Gene3D" id="3.30.240.20">
    <property type="entry name" value="bsu07140 like domains"/>
    <property type="match status" value="1"/>
</dbReference>
<keyword evidence="5" id="KW-1133">Transmembrane helix</keyword>
<dbReference type="EMBL" id="PYVU01000410">
    <property type="protein sequence ID" value="PTB91310.1"/>
    <property type="molecule type" value="Genomic_DNA"/>
</dbReference>
<protein>
    <submittedName>
        <fullName evidence="8">DUF421 domain-containing protein</fullName>
    </submittedName>
</protein>
<dbReference type="PANTHER" id="PTHR34582:SF6">
    <property type="entry name" value="UPF0702 TRANSMEMBRANE PROTEIN YCAP"/>
    <property type="match status" value="1"/>
</dbReference>
<feature type="non-terminal residue" evidence="8">
    <location>
        <position position="1"/>
    </location>
</feature>
<comment type="similarity">
    <text evidence="2">Belongs to the UPF0702 family.</text>
</comment>
<feature type="domain" description="YetF C-terminal" evidence="7">
    <location>
        <begin position="15"/>
        <end position="84"/>
    </location>
</feature>
<dbReference type="InterPro" id="IPR007353">
    <property type="entry name" value="DUF421"/>
</dbReference>
<evidence type="ECO:0000256" key="4">
    <source>
        <dbReference type="ARBA" id="ARBA00022692"/>
    </source>
</evidence>
<evidence type="ECO:0000256" key="5">
    <source>
        <dbReference type="ARBA" id="ARBA00022989"/>
    </source>
</evidence>
<organism evidence="8 9">
    <name type="scientific">Marivirga lumbricoides</name>
    <dbReference type="NCBI Taxonomy" id="1046115"/>
    <lineage>
        <taxon>Bacteria</taxon>
        <taxon>Pseudomonadati</taxon>
        <taxon>Bacteroidota</taxon>
        <taxon>Cytophagia</taxon>
        <taxon>Cytophagales</taxon>
        <taxon>Marivirgaceae</taxon>
        <taxon>Marivirga</taxon>
    </lineage>
</organism>
<evidence type="ECO:0000256" key="2">
    <source>
        <dbReference type="ARBA" id="ARBA00006448"/>
    </source>
</evidence>
<dbReference type="Pfam" id="PF04239">
    <property type="entry name" value="DUF421"/>
    <property type="match status" value="1"/>
</dbReference>
<comment type="caution">
    <text evidence="8">The sequence shown here is derived from an EMBL/GenBank/DDBJ whole genome shotgun (WGS) entry which is preliminary data.</text>
</comment>
<evidence type="ECO:0000256" key="3">
    <source>
        <dbReference type="ARBA" id="ARBA00022475"/>
    </source>
</evidence>
<name>A0A2T4DBX7_9BACT</name>
<accession>A0A2T4DBX7</accession>
<sequence>TLIFLQYAITWLSVRFKRIKHLITSEPVLILYKGELQHRVIKKERITIEEINLSIRKKGISSLEEVDAIILETTGDFTVVPSIKTENTGVLDDVNNFPPGKNKPAK</sequence>
<evidence type="ECO:0000256" key="6">
    <source>
        <dbReference type="ARBA" id="ARBA00023136"/>
    </source>
</evidence>
<dbReference type="GO" id="GO:0005886">
    <property type="term" value="C:plasma membrane"/>
    <property type="evidence" value="ECO:0007669"/>
    <property type="project" value="UniProtKB-SubCell"/>
</dbReference>
<proteinExistence type="inferred from homology"/>
<keyword evidence="3" id="KW-1003">Cell membrane</keyword>
<evidence type="ECO:0000259" key="7">
    <source>
        <dbReference type="Pfam" id="PF04239"/>
    </source>
</evidence>
<dbReference type="Proteomes" id="UP000240608">
    <property type="component" value="Unassembled WGS sequence"/>
</dbReference>